<dbReference type="PANTHER" id="PTHR30009:SF4">
    <property type="entry name" value="PTS SYSTEM N-ACETYLGLUCOSAMINE-SPECIFIC EIICBA COMPONENT"/>
    <property type="match status" value="1"/>
</dbReference>
<sequence>MADERPEKILAALGGADNVVEIEGCITRLRCELEDGSLVDEGALKAAGAHGVMKMGSVVQVVVGPEADNIASDIQDLM</sequence>
<dbReference type="GO" id="GO:0005886">
    <property type="term" value="C:plasma membrane"/>
    <property type="evidence" value="ECO:0007669"/>
    <property type="project" value="TreeGrafter"/>
</dbReference>
<reference evidence="8 9" key="1">
    <citation type="submission" date="2020-07" db="EMBL/GenBank/DDBJ databases">
        <title>Sequencing the genomes of 1000 actinobacteria strains.</title>
        <authorList>
            <person name="Klenk H.-P."/>
        </authorList>
    </citation>
    <scope>NUCLEOTIDE SEQUENCE [LARGE SCALE GENOMIC DNA]</scope>
    <source>
        <strain evidence="8 9">DSM 104006</strain>
    </source>
</reference>
<keyword evidence="3" id="KW-0808">Transferase</keyword>
<dbReference type="GO" id="GO:0015764">
    <property type="term" value="P:N-acetylglucosamine transport"/>
    <property type="evidence" value="ECO:0007669"/>
    <property type="project" value="TreeGrafter"/>
</dbReference>
<dbReference type="PROSITE" id="PS51098">
    <property type="entry name" value="PTS_EIIB_TYPE_1"/>
    <property type="match status" value="1"/>
</dbReference>
<dbReference type="GO" id="GO:0016301">
    <property type="term" value="F:kinase activity"/>
    <property type="evidence" value="ECO:0007669"/>
    <property type="project" value="UniProtKB-KW"/>
</dbReference>
<dbReference type="GO" id="GO:0090563">
    <property type="term" value="F:protein-phosphocysteine-sugar phosphotransferase activity"/>
    <property type="evidence" value="ECO:0007669"/>
    <property type="project" value="TreeGrafter"/>
</dbReference>
<dbReference type="CDD" id="cd00212">
    <property type="entry name" value="PTS_IIB_glc"/>
    <property type="match status" value="1"/>
</dbReference>
<dbReference type="InterPro" id="IPR018113">
    <property type="entry name" value="PTrfase_EIIB_Cys"/>
</dbReference>
<dbReference type="SUPFAM" id="SSF55604">
    <property type="entry name" value="Glucose permease domain IIB"/>
    <property type="match status" value="1"/>
</dbReference>
<dbReference type="GO" id="GO:0009401">
    <property type="term" value="P:phosphoenolpyruvate-dependent sugar phosphotransferase system"/>
    <property type="evidence" value="ECO:0007669"/>
    <property type="project" value="UniProtKB-KW"/>
</dbReference>
<keyword evidence="5" id="KW-0418">Kinase</keyword>
<evidence type="ECO:0000256" key="3">
    <source>
        <dbReference type="ARBA" id="ARBA00022679"/>
    </source>
</evidence>
<dbReference type="InterPro" id="IPR036878">
    <property type="entry name" value="Glu_permease_IIB"/>
</dbReference>
<organism evidence="8 9">
    <name type="scientific">Amycolatopsis endophytica</name>
    <dbReference type="NCBI Taxonomy" id="860233"/>
    <lineage>
        <taxon>Bacteria</taxon>
        <taxon>Bacillati</taxon>
        <taxon>Actinomycetota</taxon>
        <taxon>Actinomycetes</taxon>
        <taxon>Pseudonocardiales</taxon>
        <taxon>Pseudonocardiaceae</taxon>
        <taxon>Amycolatopsis</taxon>
    </lineage>
</organism>
<feature type="active site" description="Phosphocysteine intermediate; for EIIB activity" evidence="6">
    <location>
        <position position="25"/>
    </location>
</feature>
<evidence type="ECO:0000313" key="9">
    <source>
        <dbReference type="Proteomes" id="UP000549616"/>
    </source>
</evidence>
<dbReference type="AlphaFoldDB" id="A0A853B7U8"/>
<evidence type="ECO:0000256" key="5">
    <source>
        <dbReference type="ARBA" id="ARBA00022777"/>
    </source>
</evidence>
<dbReference type="NCBIfam" id="TIGR00826">
    <property type="entry name" value="EIIB_glc"/>
    <property type="match status" value="1"/>
</dbReference>
<evidence type="ECO:0000256" key="4">
    <source>
        <dbReference type="ARBA" id="ARBA00022683"/>
    </source>
</evidence>
<dbReference type="Proteomes" id="UP000549616">
    <property type="component" value="Unassembled WGS sequence"/>
</dbReference>
<dbReference type="EMBL" id="JACCFK010000001">
    <property type="protein sequence ID" value="NYI91080.1"/>
    <property type="molecule type" value="Genomic_DNA"/>
</dbReference>
<evidence type="ECO:0000313" key="8">
    <source>
        <dbReference type="EMBL" id="NYI91080.1"/>
    </source>
</evidence>
<proteinExistence type="predicted"/>
<evidence type="ECO:0000259" key="7">
    <source>
        <dbReference type="PROSITE" id="PS51098"/>
    </source>
</evidence>
<protein>
    <submittedName>
        <fullName evidence="8">PTS system N-acetylglucosamine-specific IIB component</fullName>
    </submittedName>
</protein>
<dbReference type="InterPro" id="IPR001996">
    <property type="entry name" value="PTS_IIB_1"/>
</dbReference>
<dbReference type="Gene3D" id="3.30.1360.60">
    <property type="entry name" value="Glucose permease domain IIB"/>
    <property type="match status" value="1"/>
</dbReference>
<keyword evidence="2" id="KW-0762">Sugar transport</keyword>
<dbReference type="PANTHER" id="PTHR30009">
    <property type="entry name" value="CYTOCHROME C-TYPE SYNTHESIS PROTEIN AND PTS TRANSMEMBRANE COMPONENT"/>
    <property type="match status" value="1"/>
</dbReference>
<feature type="domain" description="PTS EIIB type-1" evidence="7">
    <location>
        <begin position="3"/>
        <end position="78"/>
    </location>
</feature>
<dbReference type="InterPro" id="IPR050429">
    <property type="entry name" value="PTS_Glucose_EIICBA"/>
</dbReference>
<comment type="caution">
    <text evidence="8">The sequence shown here is derived from an EMBL/GenBank/DDBJ whole genome shotgun (WGS) entry which is preliminary data.</text>
</comment>
<evidence type="ECO:0000256" key="1">
    <source>
        <dbReference type="ARBA" id="ARBA00022448"/>
    </source>
</evidence>
<keyword evidence="1" id="KW-0813">Transport</keyword>
<keyword evidence="4" id="KW-0598">Phosphotransferase system</keyword>
<name>A0A853B7U8_9PSEU</name>
<evidence type="ECO:0000256" key="2">
    <source>
        <dbReference type="ARBA" id="ARBA00022597"/>
    </source>
</evidence>
<dbReference type="RefSeq" id="WP_179775015.1">
    <property type="nucleotide sequence ID" value="NZ_JACCFK010000001.1"/>
</dbReference>
<dbReference type="Pfam" id="PF00367">
    <property type="entry name" value="PTS_EIIB"/>
    <property type="match status" value="1"/>
</dbReference>
<accession>A0A853B7U8</accession>
<keyword evidence="9" id="KW-1185">Reference proteome</keyword>
<dbReference type="GO" id="GO:0008982">
    <property type="term" value="F:protein-N(PI)-phosphohistidine-sugar phosphotransferase activity"/>
    <property type="evidence" value="ECO:0007669"/>
    <property type="project" value="InterPro"/>
</dbReference>
<gene>
    <name evidence="8" type="ORF">HNR02_004403</name>
</gene>
<evidence type="ECO:0000256" key="6">
    <source>
        <dbReference type="PROSITE-ProRule" id="PRU00421"/>
    </source>
</evidence>